<keyword evidence="1" id="KW-0808">Transferase</keyword>
<evidence type="ECO:0000256" key="3">
    <source>
        <dbReference type="ARBA" id="ARBA00022777"/>
    </source>
</evidence>
<evidence type="ECO:0000313" key="5">
    <source>
        <dbReference type="Ensembl" id="ENSEBUP00000025944.1"/>
    </source>
</evidence>
<keyword evidence="3" id="KW-0418">Kinase</keyword>
<accession>A0A8C4R8L3</accession>
<evidence type="ECO:0000256" key="1">
    <source>
        <dbReference type="ARBA" id="ARBA00022679"/>
    </source>
</evidence>
<dbReference type="AlphaFoldDB" id="A0A8C4R8L3"/>
<sequence length="309" mass="34320">MNEKVEKRTGVDWTAIVLTCHRKENVETYQKELEERQEAGAIPLSALILAIEDPPGGVGSGGATLNALLVAAEHLSMLAGHTVVSPDVFTSAHILIFHTGRDYPFEVLGRPFTCLPLRRPSHETQRLICNLDHLQYTLTYLLASGSPPGVWVCSTDMLLCIPPDIGTYWSLNRKGWMEDGDGSSSISVSLFFVCLQQNRVMDIVYKGTAADMDRCRLPDGKLPLVSNFSVLAAERLLSLHVSSPLDGCTYQGIDSGAQPFTVRLWFCLHQTLLAEIFTFYMCLYGLSVYPLFHTIPCTTLKVTLQKFYL</sequence>
<dbReference type="Pfam" id="PF07959">
    <property type="entry name" value="Fucose_pyrophosphorylase"/>
    <property type="match status" value="1"/>
</dbReference>
<dbReference type="GeneTree" id="ENSGT00390000002251"/>
<dbReference type="PANTHER" id="PTHR32463:SF0">
    <property type="entry name" value="L-FUCOSE KINASE"/>
    <property type="match status" value="1"/>
</dbReference>
<reference evidence="5" key="2">
    <citation type="submission" date="2025-09" db="UniProtKB">
        <authorList>
            <consortium name="Ensembl"/>
        </authorList>
    </citation>
    <scope>IDENTIFICATION</scope>
</reference>
<dbReference type="Ensembl" id="ENSEBUT00000026520.1">
    <property type="protein sequence ID" value="ENSEBUP00000025944.1"/>
    <property type="gene ID" value="ENSEBUG00000015988.1"/>
</dbReference>
<dbReference type="PANTHER" id="PTHR32463">
    <property type="entry name" value="L-FUCOSE KINASE"/>
    <property type="match status" value="1"/>
</dbReference>
<protein>
    <recommendedName>
        <fullName evidence="4">GDP-fucose pyrophosphorylase domain-containing protein</fullName>
    </recommendedName>
</protein>
<evidence type="ECO:0000313" key="6">
    <source>
        <dbReference type="Proteomes" id="UP000694388"/>
    </source>
</evidence>
<name>A0A8C4R8L3_EPTBU</name>
<reference evidence="5" key="1">
    <citation type="submission" date="2025-08" db="UniProtKB">
        <authorList>
            <consortium name="Ensembl"/>
        </authorList>
    </citation>
    <scope>IDENTIFICATION</scope>
</reference>
<evidence type="ECO:0000259" key="4">
    <source>
        <dbReference type="Pfam" id="PF07959"/>
    </source>
</evidence>
<dbReference type="InterPro" id="IPR052203">
    <property type="entry name" value="GHMP_Kinase-Related"/>
</dbReference>
<organism evidence="5 6">
    <name type="scientific">Eptatretus burgeri</name>
    <name type="common">Inshore hagfish</name>
    <dbReference type="NCBI Taxonomy" id="7764"/>
    <lineage>
        <taxon>Eukaryota</taxon>
        <taxon>Metazoa</taxon>
        <taxon>Chordata</taxon>
        <taxon>Craniata</taxon>
        <taxon>Vertebrata</taxon>
        <taxon>Cyclostomata</taxon>
        <taxon>Myxini</taxon>
        <taxon>Myxiniformes</taxon>
        <taxon>Myxinidae</taxon>
        <taxon>Eptatretinae</taxon>
        <taxon>Eptatretus</taxon>
    </lineage>
</organism>
<keyword evidence="2" id="KW-0547">Nucleotide-binding</keyword>
<dbReference type="InterPro" id="IPR012887">
    <property type="entry name" value="GDP_fucose_pyrophosphorylase"/>
</dbReference>
<dbReference type="GO" id="GO:0042352">
    <property type="term" value="P:GDP-L-fucose salvage"/>
    <property type="evidence" value="ECO:0007669"/>
    <property type="project" value="TreeGrafter"/>
</dbReference>
<proteinExistence type="predicted"/>
<feature type="domain" description="GDP-fucose pyrophosphorylase" evidence="4">
    <location>
        <begin position="87"/>
        <end position="254"/>
    </location>
</feature>
<dbReference type="OMA" id="FINSWEN"/>
<evidence type="ECO:0000256" key="2">
    <source>
        <dbReference type="ARBA" id="ARBA00022741"/>
    </source>
</evidence>
<keyword evidence="6" id="KW-1185">Reference proteome</keyword>
<dbReference type="GO" id="GO:0000166">
    <property type="term" value="F:nucleotide binding"/>
    <property type="evidence" value="ECO:0007669"/>
    <property type="project" value="UniProtKB-KW"/>
</dbReference>
<dbReference type="Proteomes" id="UP000694388">
    <property type="component" value="Unplaced"/>
</dbReference>
<dbReference type="GO" id="GO:0050201">
    <property type="term" value="F:fucokinase activity"/>
    <property type="evidence" value="ECO:0007669"/>
    <property type="project" value="TreeGrafter"/>
</dbReference>